<evidence type="ECO:0000313" key="3">
    <source>
        <dbReference type="Proteomes" id="UP000039865"/>
    </source>
</evidence>
<evidence type="ECO:0008006" key="4">
    <source>
        <dbReference type="Google" id="ProtNLM"/>
    </source>
</evidence>
<dbReference type="Proteomes" id="UP000039865">
    <property type="component" value="Unassembled WGS sequence"/>
</dbReference>
<keyword evidence="3" id="KW-1185">Reference proteome</keyword>
<organism evidence="2 3">
    <name type="scientific">Stylonychia lemnae</name>
    <name type="common">Ciliate</name>
    <dbReference type="NCBI Taxonomy" id="5949"/>
    <lineage>
        <taxon>Eukaryota</taxon>
        <taxon>Sar</taxon>
        <taxon>Alveolata</taxon>
        <taxon>Ciliophora</taxon>
        <taxon>Intramacronucleata</taxon>
        <taxon>Spirotrichea</taxon>
        <taxon>Stichotrichia</taxon>
        <taxon>Sporadotrichida</taxon>
        <taxon>Oxytrichidae</taxon>
        <taxon>Stylonychinae</taxon>
        <taxon>Stylonychia</taxon>
    </lineage>
</organism>
<feature type="transmembrane region" description="Helical" evidence="1">
    <location>
        <begin position="13"/>
        <end position="39"/>
    </location>
</feature>
<keyword evidence="1" id="KW-1133">Transmembrane helix</keyword>
<proteinExistence type="predicted"/>
<feature type="transmembrane region" description="Helical" evidence="1">
    <location>
        <begin position="93"/>
        <end position="111"/>
    </location>
</feature>
<dbReference type="AlphaFoldDB" id="A0A078B3X1"/>
<dbReference type="OrthoDB" id="448407at2759"/>
<reference evidence="2 3" key="1">
    <citation type="submission" date="2014-06" db="EMBL/GenBank/DDBJ databases">
        <authorList>
            <person name="Swart Estienne"/>
        </authorList>
    </citation>
    <scope>NUCLEOTIDE SEQUENCE [LARGE SCALE GENOMIC DNA]</scope>
    <source>
        <strain evidence="2 3">130c</strain>
    </source>
</reference>
<sequence>MNFPPSTPMILEIVYLAVTATAIGLELCAILNSACCSVFGPGKFLRGSGGLQSAEKAVQVLEDKSEITQTYFMTGLYCIVISSALKAFILYTLWNACIVAAGLGVMSYILVTSEKDQAIRGRINKDQVIDPTNIKLQ</sequence>
<dbReference type="EMBL" id="CCKQ01017366">
    <property type="protein sequence ID" value="CDW89245.1"/>
    <property type="molecule type" value="Genomic_DNA"/>
</dbReference>
<keyword evidence="1" id="KW-0812">Transmembrane</keyword>
<dbReference type="InParanoid" id="A0A078B3X1"/>
<gene>
    <name evidence="2" type="primary">Contig4156.g4439</name>
    <name evidence="2" type="ORF">STYLEM_18377</name>
</gene>
<evidence type="ECO:0000256" key="1">
    <source>
        <dbReference type="SAM" id="Phobius"/>
    </source>
</evidence>
<keyword evidence="1" id="KW-0472">Membrane</keyword>
<protein>
    <recommendedName>
        <fullName evidence="4">Copper transporter</fullName>
    </recommendedName>
</protein>
<accession>A0A078B3X1</accession>
<evidence type="ECO:0000313" key="2">
    <source>
        <dbReference type="EMBL" id="CDW89245.1"/>
    </source>
</evidence>
<name>A0A078B3X1_STYLE</name>